<keyword evidence="2" id="KW-0677">Repeat</keyword>
<evidence type="ECO:0000256" key="2">
    <source>
        <dbReference type="ARBA" id="ARBA00022737"/>
    </source>
</evidence>
<reference evidence="5" key="2">
    <citation type="submission" date="2025-08" db="UniProtKB">
        <authorList>
            <consortium name="RefSeq"/>
        </authorList>
    </citation>
    <scope>IDENTIFICATION</scope>
    <source>
        <tissue evidence="5">Whole plant</tissue>
    </source>
</reference>
<dbReference type="Pfam" id="PF00400">
    <property type="entry name" value="WD40"/>
    <property type="match status" value="4"/>
</dbReference>
<dbReference type="InterPro" id="IPR001680">
    <property type="entry name" value="WD40_rpt"/>
</dbReference>
<dbReference type="KEGG" id="adu:110279586"/>
<dbReference type="GO" id="GO:0006355">
    <property type="term" value="P:regulation of DNA-templated transcription"/>
    <property type="evidence" value="ECO:0007669"/>
    <property type="project" value="InterPro"/>
</dbReference>
<sequence length="579" mass="64675">MDPNVERAELSKDTSSEVRSAISPNFTVNVVRTLEEESSPTSIDFHPASDAVLLVGTDNGTVLIWDVKAGVKLYFHHFVVWDLLVCCTTVQDLENDKKLRVSVNKVLWCGPSGSYFGVAFSQHLVHVYRRGSGGIVYVNKEIDAHDGSVNDLAFAHQKPHSSDILMLITCGDDRKIHVWNADTTALLYTFDGHSAPVCSICPYLKNEVHLILSTSIDGKMKTWLYHKRGGGGNIDCPGVGDCKLDYNAASNRLFLCGITKDRESYFVEWDEVKRCIKRSYKGLKNPCSSTIKFSSSPNQILAAGDEHMVKFWSMDNVELLTSTDADGGLPECPYICFNRRSTLLAVCAKENKIKILEISNENLGKHECIKRSDSNEIWPNYWNVSEICEPSQCQSLQLPVHTKHMIDRLTYNHAGSCIFALALNGSVVRWMWPCGHTNLDGKANTKVSPKSFHPILRNDLKKHNRKDQASCLTVSKDDQYILSSSGAEINLFDLYLSRMMGNFKRNAPMATCIAFHPHIDGVAAIGMEDCSICIYNCFIIEDIKKLVDGHTKRVTALAFSKEYTILVSGDADARVTFHK</sequence>
<accession>A0A6P5NFG4</accession>
<dbReference type="InterPro" id="IPR036322">
    <property type="entry name" value="WD40_repeat_dom_sf"/>
</dbReference>
<dbReference type="PROSITE" id="PS50294">
    <property type="entry name" value="WD_REPEATS_REGION"/>
    <property type="match status" value="1"/>
</dbReference>
<dbReference type="Proteomes" id="UP000515211">
    <property type="component" value="Chromosome 3"/>
</dbReference>
<dbReference type="SUPFAM" id="SSF50969">
    <property type="entry name" value="YVTN repeat-like/Quinoprotein amine dehydrogenase"/>
    <property type="match status" value="1"/>
</dbReference>
<evidence type="ECO:0000256" key="1">
    <source>
        <dbReference type="ARBA" id="ARBA00022574"/>
    </source>
</evidence>
<dbReference type="InterPro" id="IPR019775">
    <property type="entry name" value="WD40_repeat_CS"/>
</dbReference>
<feature type="repeat" description="WD" evidence="3">
    <location>
        <begin position="547"/>
        <end position="579"/>
    </location>
</feature>
<dbReference type="InterPro" id="IPR015943">
    <property type="entry name" value="WD40/YVTN_repeat-like_dom_sf"/>
</dbReference>
<keyword evidence="1 3" id="KW-0853">WD repeat</keyword>
<gene>
    <name evidence="5" type="primary">LOC110279586</name>
</gene>
<dbReference type="RefSeq" id="XP_020995159.2">
    <property type="nucleotide sequence ID" value="XM_021139500.2"/>
</dbReference>
<dbReference type="PANTHER" id="PTHR44083">
    <property type="entry name" value="TOPLESS-RELATED PROTEIN 1-RELATED"/>
    <property type="match status" value="1"/>
</dbReference>
<dbReference type="GeneID" id="110279586"/>
<name>A0A6P5NFG4_ARADU</name>
<dbReference type="AlphaFoldDB" id="A0A6P5NFG4"/>
<feature type="repeat" description="WD" evidence="3">
    <location>
        <begin position="142"/>
        <end position="189"/>
    </location>
</feature>
<reference evidence="4" key="1">
    <citation type="journal article" date="2016" name="Nat. Genet.">
        <title>The genome sequences of Arachis duranensis and Arachis ipaensis, the diploid ancestors of cultivated peanut.</title>
        <authorList>
            <person name="Bertioli D.J."/>
            <person name="Cannon S.B."/>
            <person name="Froenicke L."/>
            <person name="Huang G."/>
            <person name="Farmer A.D."/>
            <person name="Cannon E.K."/>
            <person name="Liu X."/>
            <person name="Gao D."/>
            <person name="Clevenger J."/>
            <person name="Dash S."/>
            <person name="Ren L."/>
            <person name="Moretzsohn M.C."/>
            <person name="Shirasawa K."/>
            <person name="Huang W."/>
            <person name="Vidigal B."/>
            <person name="Abernathy B."/>
            <person name="Chu Y."/>
            <person name="Niederhuth C.E."/>
            <person name="Umale P."/>
            <person name="Araujo A.C."/>
            <person name="Kozik A."/>
            <person name="Kim K.D."/>
            <person name="Burow M.D."/>
            <person name="Varshney R.K."/>
            <person name="Wang X."/>
            <person name="Zhang X."/>
            <person name="Barkley N."/>
            <person name="Guimaraes P.M."/>
            <person name="Isobe S."/>
            <person name="Guo B."/>
            <person name="Liao B."/>
            <person name="Stalker H.T."/>
            <person name="Schmitz R.J."/>
            <person name="Scheffler B.E."/>
            <person name="Leal-Bertioli S.C."/>
            <person name="Xun X."/>
            <person name="Jackson S.A."/>
            <person name="Michelmore R."/>
            <person name="Ozias-Akins P."/>
        </authorList>
    </citation>
    <scope>NUCLEOTIDE SEQUENCE [LARGE SCALE GENOMIC DNA]</scope>
    <source>
        <strain evidence="4">cv. V14167</strain>
    </source>
</reference>
<dbReference type="PANTHER" id="PTHR44083:SF30">
    <property type="entry name" value="TOPLESS-LIKE PROTEIN"/>
    <property type="match status" value="1"/>
</dbReference>
<dbReference type="SMART" id="SM00320">
    <property type="entry name" value="WD40"/>
    <property type="match status" value="9"/>
</dbReference>
<dbReference type="InterPro" id="IPR027728">
    <property type="entry name" value="Topless_fam"/>
</dbReference>
<dbReference type="PROSITE" id="PS50082">
    <property type="entry name" value="WD_REPEATS_2"/>
    <property type="match status" value="2"/>
</dbReference>
<dbReference type="SUPFAM" id="SSF50978">
    <property type="entry name" value="WD40 repeat-like"/>
    <property type="match status" value="1"/>
</dbReference>
<dbReference type="Gene3D" id="2.130.10.10">
    <property type="entry name" value="YVTN repeat-like/Quinoprotein amine dehydrogenase"/>
    <property type="match status" value="3"/>
</dbReference>
<dbReference type="PROSITE" id="PS00678">
    <property type="entry name" value="WD_REPEATS_1"/>
    <property type="match status" value="1"/>
</dbReference>
<proteinExistence type="predicted"/>
<evidence type="ECO:0000313" key="5">
    <source>
        <dbReference type="RefSeq" id="XP_020995159.2"/>
    </source>
</evidence>
<evidence type="ECO:0000313" key="4">
    <source>
        <dbReference type="Proteomes" id="UP000515211"/>
    </source>
</evidence>
<organism evidence="4 5">
    <name type="scientific">Arachis duranensis</name>
    <name type="common">Wild peanut</name>
    <dbReference type="NCBI Taxonomy" id="130453"/>
    <lineage>
        <taxon>Eukaryota</taxon>
        <taxon>Viridiplantae</taxon>
        <taxon>Streptophyta</taxon>
        <taxon>Embryophyta</taxon>
        <taxon>Tracheophyta</taxon>
        <taxon>Spermatophyta</taxon>
        <taxon>Magnoliopsida</taxon>
        <taxon>eudicotyledons</taxon>
        <taxon>Gunneridae</taxon>
        <taxon>Pentapetalae</taxon>
        <taxon>rosids</taxon>
        <taxon>fabids</taxon>
        <taxon>Fabales</taxon>
        <taxon>Fabaceae</taxon>
        <taxon>Papilionoideae</taxon>
        <taxon>50 kb inversion clade</taxon>
        <taxon>dalbergioids sensu lato</taxon>
        <taxon>Dalbergieae</taxon>
        <taxon>Pterocarpus clade</taxon>
        <taxon>Arachis</taxon>
    </lineage>
</organism>
<evidence type="ECO:0000256" key="3">
    <source>
        <dbReference type="PROSITE-ProRule" id="PRU00221"/>
    </source>
</evidence>
<protein>
    <submittedName>
        <fullName evidence="5">Topless-related protein 1</fullName>
    </submittedName>
</protein>
<dbReference type="InterPro" id="IPR011044">
    <property type="entry name" value="Quino_amine_DH_bsu"/>
</dbReference>
<keyword evidence="4" id="KW-1185">Reference proteome</keyword>